<name>A0ABT1WNU3_9LACT</name>
<dbReference type="PROSITE" id="PS50935">
    <property type="entry name" value="SSB"/>
    <property type="match status" value="1"/>
</dbReference>
<evidence type="ECO:0000256" key="2">
    <source>
        <dbReference type="PIRNR" id="PIRNR002070"/>
    </source>
</evidence>
<dbReference type="PANTHER" id="PTHR10302">
    <property type="entry name" value="SINGLE-STRANDED DNA-BINDING PROTEIN"/>
    <property type="match status" value="1"/>
</dbReference>
<evidence type="ECO:0000256" key="3">
    <source>
        <dbReference type="RuleBase" id="RU000524"/>
    </source>
</evidence>
<gene>
    <name evidence="4" type="ORF">NPA36_06550</name>
</gene>
<dbReference type="PANTHER" id="PTHR10302:SF27">
    <property type="entry name" value="SINGLE-STRANDED DNA-BINDING PROTEIN"/>
    <property type="match status" value="1"/>
</dbReference>
<accession>A0ABT1WNU3</accession>
<evidence type="ECO:0000313" key="4">
    <source>
        <dbReference type="EMBL" id="MCQ9210206.1"/>
    </source>
</evidence>
<dbReference type="InterPro" id="IPR000424">
    <property type="entry name" value="Primosome_PriB/ssb"/>
</dbReference>
<reference evidence="4" key="3">
    <citation type="journal article" date="2023" name="Microbiol. Resour. Announc.">
        <title>Draft Genome Sequence of Granulicatella sp. Strain S8, Isolated from a Marine Fish, Seriola quinqueradiata.</title>
        <authorList>
            <person name="Lee M."/>
            <person name="Farooq A."/>
            <person name="Jeong J.B."/>
            <person name="Jung M.Y."/>
        </authorList>
    </citation>
    <scope>NUCLEOTIDE SEQUENCE</scope>
    <source>
        <strain evidence="4">S8</strain>
    </source>
</reference>
<protein>
    <recommendedName>
        <fullName evidence="2 3">Single-stranded DNA-binding protein</fullName>
    </recommendedName>
</protein>
<reference evidence="4" key="2">
    <citation type="journal article" date="2023" name="Curr. Microbiol.">
        <title>Granulicatella seriolae sp. nov., a Novel Facultative Anaerobe Isolated from Yellowtail Marine Fish.</title>
        <authorList>
            <person name="Lee M."/>
            <person name="Choi Y.J."/>
            <person name="Farooq A."/>
            <person name="Jeong J.B."/>
            <person name="Jung M.Y."/>
        </authorList>
    </citation>
    <scope>NUCLEOTIDE SEQUENCE</scope>
    <source>
        <strain evidence="4">S8</strain>
    </source>
</reference>
<organism evidence="4 5">
    <name type="scientific">Granulicatella seriolae</name>
    <dbReference type="NCBI Taxonomy" id="2967226"/>
    <lineage>
        <taxon>Bacteria</taxon>
        <taxon>Bacillati</taxon>
        <taxon>Bacillota</taxon>
        <taxon>Bacilli</taxon>
        <taxon>Lactobacillales</taxon>
        <taxon>Carnobacteriaceae</taxon>
        <taxon>Granulicatella</taxon>
    </lineage>
</organism>
<dbReference type="InterPro" id="IPR012340">
    <property type="entry name" value="NA-bd_OB-fold"/>
</dbReference>
<dbReference type="NCBIfam" id="TIGR00621">
    <property type="entry name" value="ssb"/>
    <property type="match status" value="1"/>
</dbReference>
<dbReference type="PIRSF" id="PIRSF002070">
    <property type="entry name" value="SSB"/>
    <property type="match status" value="1"/>
</dbReference>
<keyword evidence="5" id="KW-1185">Reference proteome</keyword>
<evidence type="ECO:0000313" key="5">
    <source>
        <dbReference type="Proteomes" id="UP001059480"/>
    </source>
</evidence>
<dbReference type="GO" id="GO:0003677">
    <property type="term" value="F:DNA binding"/>
    <property type="evidence" value="ECO:0007669"/>
    <property type="project" value="UniProtKB-KW"/>
</dbReference>
<dbReference type="Pfam" id="PF00436">
    <property type="entry name" value="SSB"/>
    <property type="match status" value="1"/>
</dbReference>
<dbReference type="EMBL" id="JANHNZ010000005">
    <property type="protein sequence ID" value="MCQ9210206.1"/>
    <property type="molecule type" value="Genomic_DNA"/>
</dbReference>
<dbReference type="InterPro" id="IPR011344">
    <property type="entry name" value="ssDNA-bd"/>
</dbReference>
<evidence type="ECO:0000256" key="1">
    <source>
        <dbReference type="ARBA" id="ARBA00023125"/>
    </source>
</evidence>
<keyword evidence="1 2" id="KW-0238">DNA-binding</keyword>
<dbReference type="CDD" id="cd04496">
    <property type="entry name" value="SSB_OBF"/>
    <property type="match status" value="1"/>
</dbReference>
<dbReference type="SUPFAM" id="SSF50249">
    <property type="entry name" value="Nucleic acid-binding proteins"/>
    <property type="match status" value="1"/>
</dbReference>
<reference evidence="4" key="1">
    <citation type="submission" date="2022-07" db="EMBL/GenBank/DDBJ databases">
        <authorList>
            <person name="Jung M.-Y."/>
            <person name="Lee M."/>
        </authorList>
    </citation>
    <scope>NUCLEOTIDE SEQUENCE</scope>
    <source>
        <strain evidence="4">S8</strain>
    </source>
</reference>
<dbReference type="RefSeq" id="WP_256945319.1">
    <property type="nucleotide sequence ID" value="NZ_JANHNZ010000005.1"/>
</dbReference>
<comment type="caution">
    <text evidence="4">The sequence shown here is derived from an EMBL/GenBank/DDBJ whole genome shotgun (WGS) entry which is preliminary data.</text>
</comment>
<dbReference type="Gene3D" id="2.40.50.140">
    <property type="entry name" value="Nucleic acid-binding proteins"/>
    <property type="match status" value="1"/>
</dbReference>
<proteinExistence type="predicted"/>
<dbReference type="Proteomes" id="UP001059480">
    <property type="component" value="Unassembled WGS sequence"/>
</dbReference>
<sequence length="123" mass="13926">MNLVGLIGRVVRPVELQSVGDTVVLNNTLAVQNIHKSNDEGINAEFIPFVAWGKVAQRIKDYVEKGHKIGVSGHLNTRSYTNKQNQQVFVMEVVVEDVFFLEARRPKDMMDNPFVDKQKVESD</sequence>